<protein>
    <submittedName>
        <fullName evidence="2">Uncharacterized protein</fullName>
    </submittedName>
</protein>
<keyword evidence="1" id="KW-0472">Membrane</keyword>
<dbReference type="Proteomes" id="UP000746747">
    <property type="component" value="Unassembled WGS sequence"/>
</dbReference>
<evidence type="ECO:0000256" key="1">
    <source>
        <dbReference type="SAM" id="Phobius"/>
    </source>
</evidence>
<dbReference type="EMBL" id="CAKAEH010001553">
    <property type="protein sequence ID" value="CAG9537507.1"/>
    <property type="molecule type" value="Genomic_DNA"/>
</dbReference>
<sequence>MKEKGCTWMRAGWECHQMLSTPVDLRSSPFPYDRLHCRRRVTLRVIHVTGCHVVTLQFPYVYLCYILSLGSQKVFVIVASALKGLTVIAAGFSHLFLLSV</sequence>
<accession>A0A8J2M8V0</accession>
<proteinExistence type="predicted"/>
<reference evidence="2" key="1">
    <citation type="submission" date="2021-09" db="EMBL/GenBank/DDBJ databases">
        <authorList>
            <consortium name="Pathogen Informatics"/>
        </authorList>
    </citation>
    <scope>NUCLEOTIDE SEQUENCE</scope>
</reference>
<feature type="transmembrane region" description="Helical" evidence="1">
    <location>
        <begin position="45"/>
        <end position="68"/>
    </location>
</feature>
<keyword evidence="1" id="KW-1133">Transmembrane helix</keyword>
<evidence type="ECO:0000313" key="3">
    <source>
        <dbReference type="Proteomes" id="UP000746747"/>
    </source>
</evidence>
<gene>
    <name evidence="2" type="ORF">CJOHNSTONI_LOCUS7314</name>
</gene>
<keyword evidence="3" id="KW-1185">Reference proteome</keyword>
<evidence type="ECO:0000313" key="2">
    <source>
        <dbReference type="EMBL" id="CAG9537507.1"/>
    </source>
</evidence>
<keyword evidence="1" id="KW-0812">Transmembrane</keyword>
<dbReference type="AlphaFoldDB" id="A0A8J2M8V0"/>
<feature type="transmembrane region" description="Helical" evidence="1">
    <location>
        <begin position="74"/>
        <end position="98"/>
    </location>
</feature>
<organism evidence="2 3">
    <name type="scientific">Cercopithifilaria johnstoni</name>
    <dbReference type="NCBI Taxonomy" id="2874296"/>
    <lineage>
        <taxon>Eukaryota</taxon>
        <taxon>Metazoa</taxon>
        <taxon>Ecdysozoa</taxon>
        <taxon>Nematoda</taxon>
        <taxon>Chromadorea</taxon>
        <taxon>Rhabditida</taxon>
        <taxon>Spirurina</taxon>
        <taxon>Spiruromorpha</taxon>
        <taxon>Filarioidea</taxon>
        <taxon>Onchocercidae</taxon>
        <taxon>Cercopithifilaria</taxon>
    </lineage>
</organism>
<comment type="caution">
    <text evidence="2">The sequence shown here is derived from an EMBL/GenBank/DDBJ whole genome shotgun (WGS) entry which is preliminary data.</text>
</comment>
<name>A0A8J2M8V0_9BILA</name>